<evidence type="ECO:0000256" key="2">
    <source>
        <dbReference type="ARBA" id="ARBA00022730"/>
    </source>
</evidence>
<evidence type="ECO:0000313" key="7">
    <source>
        <dbReference type="EMBL" id="GAG36992.1"/>
    </source>
</evidence>
<dbReference type="EMBL" id="BARS01040556">
    <property type="protein sequence ID" value="GAG36992.1"/>
    <property type="molecule type" value="Genomic_DNA"/>
</dbReference>
<comment type="caution">
    <text evidence="7">The sequence shown here is derived from an EMBL/GenBank/DDBJ whole genome shotgun (WGS) entry which is preliminary data.</text>
</comment>
<evidence type="ECO:0000256" key="3">
    <source>
        <dbReference type="ARBA" id="ARBA00022884"/>
    </source>
</evidence>
<evidence type="ECO:0000256" key="6">
    <source>
        <dbReference type="SAM" id="MobiDB-lite"/>
    </source>
</evidence>
<dbReference type="InterPro" id="IPR001892">
    <property type="entry name" value="Ribosomal_uS13"/>
</dbReference>
<dbReference type="PANTHER" id="PTHR10871">
    <property type="entry name" value="30S RIBOSOMAL PROTEIN S13/40S RIBOSOMAL PROTEIN S18"/>
    <property type="match status" value="1"/>
</dbReference>
<dbReference type="Pfam" id="PF00416">
    <property type="entry name" value="Ribosomal_S13"/>
    <property type="match status" value="1"/>
</dbReference>
<dbReference type="InterPro" id="IPR027437">
    <property type="entry name" value="Rbsml_uS13_C"/>
</dbReference>
<feature type="region of interest" description="Disordered" evidence="6">
    <location>
        <begin position="1"/>
        <end position="24"/>
    </location>
</feature>
<keyword evidence="4" id="KW-0689">Ribosomal protein</keyword>
<dbReference type="PROSITE" id="PS50159">
    <property type="entry name" value="RIBOSOMAL_S13_2"/>
    <property type="match status" value="1"/>
</dbReference>
<dbReference type="InterPro" id="IPR010979">
    <property type="entry name" value="Ribosomal_uS13-like_H2TH"/>
</dbReference>
<dbReference type="GO" id="GO:0006412">
    <property type="term" value="P:translation"/>
    <property type="evidence" value="ECO:0007669"/>
    <property type="project" value="InterPro"/>
</dbReference>
<dbReference type="HAMAP" id="MF_01315">
    <property type="entry name" value="Ribosomal_uS13"/>
    <property type="match status" value="1"/>
</dbReference>
<accession>X0XNW0</accession>
<dbReference type="PIRSF" id="PIRSF002134">
    <property type="entry name" value="Ribosomal_S13"/>
    <property type="match status" value="1"/>
</dbReference>
<dbReference type="SUPFAM" id="SSF46946">
    <property type="entry name" value="S13-like H2TH domain"/>
    <property type="match status" value="1"/>
</dbReference>
<feature type="non-terminal residue" evidence="7">
    <location>
        <position position="164"/>
    </location>
</feature>
<evidence type="ECO:0000256" key="5">
    <source>
        <dbReference type="ARBA" id="ARBA00023274"/>
    </source>
</evidence>
<feature type="compositionally biased region" description="Basic and acidic residues" evidence="6">
    <location>
        <begin position="1"/>
        <end position="20"/>
    </location>
</feature>
<dbReference type="NCBIfam" id="NF003140">
    <property type="entry name" value="PRK04053.1"/>
    <property type="match status" value="1"/>
</dbReference>
<dbReference type="GO" id="GO:0003735">
    <property type="term" value="F:structural constituent of ribosome"/>
    <property type="evidence" value="ECO:0007669"/>
    <property type="project" value="InterPro"/>
</dbReference>
<dbReference type="GO" id="GO:0019843">
    <property type="term" value="F:rRNA binding"/>
    <property type="evidence" value="ECO:0007669"/>
    <property type="project" value="UniProtKB-KW"/>
</dbReference>
<keyword evidence="5" id="KW-0687">Ribonucleoprotein</keyword>
<proteinExistence type="inferred from homology"/>
<dbReference type="PANTHER" id="PTHR10871:SF3">
    <property type="entry name" value="SMALL RIBOSOMAL SUBUNIT PROTEIN US13"/>
    <property type="match status" value="1"/>
</dbReference>
<keyword evidence="3" id="KW-0694">RNA-binding</keyword>
<dbReference type="Gene3D" id="4.10.910.10">
    <property type="entry name" value="30s ribosomal protein s13, domain 2"/>
    <property type="match status" value="1"/>
</dbReference>
<sequence>MAKKEPKEEPVPAAKPRKEEDENPDFKFLVRIANTDIEGEMPLYLALPKVKGIGRRVSIRIVDNLEFDRYKRIGDLTDDEVDKIQHALENIHEILPHWMMNRQKDYDSGDDIHVTSSEVQMTRRDDINRLKKVRAYRGIRHERGHKVRGQRLKSNGRTGLVLGV</sequence>
<dbReference type="Gene3D" id="1.10.8.50">
    <property type="match status" value="1"/>
</dbReference>
<dbReference type="InterPro" id="IPR018269">
    <property type="entry name" value="Ribosomal_uS13_CS"/>
</dbReference>
<gene>
    <name evidence="7" type="ORF">S01H1_61802</name>
</gene>
<organism evidence="7">
    <name type="scientific">marine sediment metagenome</name>
    <dbReference type="NCBI Taxonomy" id="412755"/>
    <lineage>
        <taxon>unclassified sequences</taxon>
        <taxon>metagenomes</taxon>
        <taxon>ecological metagenomes</taxon>
    </lineage>
</organism>
<dbReference type="GO" id="GO:0005829">
    <property type="term" value="C:cytosol"/>
    <property type="evidence" value="ECO:0007669"/>
    <property type="project" value="TreeGrafter"/>
</dbReference>
<dbReference type="InterPro" id="IPR019977">
    <property type="entry name" value="Ribosomal_uS13_archaeal"/>
</dbReference>
<dbReference type="GO" id="GO:0015935">
    <property type="term" value="C:small ribosomal subunit"/>
    <property type="evidence" value="ECO:0007669"/>
    <property type="project" value="TreeGrafter"/>
</dbReference>
<evidence type="ECO:0008006" key="8">
    <source>
        <dbReference type="Google" id="ProtNLM"/>
    </source>
</evidence>
<keyword evidence="2" id="KW-0699">rRNA-binding</keyword>
<reference evidence="7" key="1">
    <citation type="journal article" date="2014" name="Front. Microbiol.">
        <title>High frequency of phylogenetically diverse reductive dehalogenase-homologous genes in deep subseafloor sedimentary metagenomes.</title>
        <authorList>
            <person name="Kawai M."/>
            <person name="Futagami T."/>
            <person name="Toyoda A."/>
            <person name="Takaki Y."/>
            <person name="Nishi S."/>
            <person name="Hori S."/>
            <person name="Arai W."/>
            <person name="Tsubouchi T."/>
            <person name="Morono Y."/>
            <person name="Uchiyama I."/>
            <person name="Ito T."/>
            <person name="Fujiyama A."/>
            <person name="Inagaki F."/>
            <person name="Takami H."/>
        </authorList>
    </citation>
    <scope>NUCLEOTIDE SEQUENCE</scope>
    <source>
        <strain evidence="7">Expedition CK06-06</strain>
    </source>
</reference>
<comment type="similarity">
    <text evidence="1">Belongs to the universal ribosomal protein uS13 family.</text>
</comment>
<evidence type="ECO:0000256" key="4">
    <source>
        <dbReference type="ARBA" id="ARBA00022980"/>
    </source>
</evidence>
<dbReference type="PROSITE" id="PS00646">
    <property type="entry name" value="RIBOSOMAL_S13_1"/>
    <property type="match status" value="1"/>
</dbReference>
<dbReference type="NCBIfam" id="TIGR03629">
    <property type="entry name" value="uS13_arch"/>
    <property type="match status" value="1"/>
</dbReference>
<protein>
    <recommendedName>
        <fullName evidence="8">30S ribosomal protein S13</fullName>
    </recommendedName>
</protein>
<evidence type="ECO:0000256" key="1">
    <source>
        <dbReference type="ARBA" id="ARBA00008080"/>
    </source>
</evidence>
<name>X0XNW0_9ZZZZ</name>
<dbReference type="FunFam" id="1.10.8.50:FF:000001">
    <property type="entry name" value="30S ribosomal protein S13"/>
    <property type="match status" value="1"/>
</dbReference>
<dbReference type="AlphaFoldDB" id="X0XNW0"/>